<organism evidence="7 8">
    <name type="scientific">Pseudooceanicola algae</name>
    <dbReference type="NCBI Taxonomy" id="1537215"/>
    <lineage>
        <taxon>Bacteria</taxon>
        <taxon>Pseudomonadati</taxon>
        <taxon>Pseudomonadota</taxon>
        <taxon>Alphaproteobacteria</taxon>
        <taxon>Rhodobacterales</taxon>
        <taxon>Paracoccaceae</taxon>
        <taxon>Pseudooceanicola</taxon>
    </lineage>
</organism>
<evidence type="ECO:0000256" key="4">
    <source>
        <dbReference type="ARBA" id="ARBA00023002"/>
    </source>
</evidence>
<protein>
    <submittedName>
        <fullName evidence="7">Alpha-ketoglutarate-dependent taurine dioxygenase</fullName>
        <ecNumber evidence="7">1.14.11.17</ecNumber>
    </submittedName>
</protein>
<dbReference type="PANTHER" id="PTHR30468">
    <property type="entry name" value="ALPHA-KETOGLUTARATE-DEPENDENT SULFONATE DIOXYGENASE"/>
    <property type="match status" value="1"/>
</dbReference>
<dbReference type="EC" id="1.14.11.17" evidence="7"/>
<keyword evidence="5" id="KW-0408">Iron</keyword>
<dbReference type="Pfam" id="PF02668">
    <property type="entry name" value="TauD"/>
    <property type="match status" value="1"/>
</dbReference>
<dbReference type="GO" id="GO:0000908">
    <property type="term" value="F:taurine dioxygenase activity"/>
    <property type="evidence" value="ECO:0007669"/>
    <property type="project" value="UniProtKB-EC"/>
</dbReference>
<keyword evidence="3 7" id="KW-0223">Dioxygenase</keyword>
<comment type="similarity">
    <text evidence="1">Belongs to the TfdA dioxygenase family.</text>
</comment>
<evidence type="ECO:0000256" key="2">
    <source>
        <dbReference type="ARBA" id="ARBA00022723"/>
    </source>
</evidence>
<evidence type="ECO:0000256" key="5">
    <source>
        <dbReference type="ARBA" id="ARBA00023004"/>
    </source>
</evidence>
<accession>A0A7T1BU84</accession>
<sequence length="284" mass="31991">MEMDPMNYKTFTAVPYGPKLGAEILDIDLTRPLLPECETELKQAFLDYQVLFFRDQKISFDDHARIAELFGPLGTHVGKKTISKPTDHPAVRRFHADETSKKVSGDVWHSDQSCAAIPPMASMLYIHTIPPMSGGDTMFASMYAAYDALSDRMKTYLEGLTAIHDGAPIFGEGTPASEHPIVVTHPESGRKLLFVNVAFTTRVVGLSEVESKHLLAFLFEHCALPEFQIRFRWQAHSIAFWDNRCAHHRAIFDYWPHVRSGYRVQIEGTDRPRADLDTKAEAAA</sequence>
<dbReference type="KEGG" id="palw:PSAL_018090"/>
<dbReference type="GO" id="GO:0006790">
    <property type="term" value="P:sulfur compound metabolic process"/>
    <property type="evidence" value="ECO:0007669"/>
    <property type="project" value="TreeGrafter"/>
</dbReference>
<keyword evidence="8" id="KW-1185">Reference proteome</keyword>
<evidence type="ECO:0000256" key="1">
    <source>
        <dbReference type="ARBA" id="ARBA00005896"/>
    </source>
</evidence>
<dbReference type="AlphaFoldDB" id="A0A7T1BU84"/>
<dbReference type="GO" id="GO:0005737">
    <property type="term" value="C:cytoplasm"/>
    <property type="evidence" value="ECO:0007669"/>
    <property type="project" value="TreeGrafter"/>
</dbReference>
<reference evidence="7 8" key="1">
    <citation type="submission" date="2020-08" db="EMBL/GenBank/DDBJ databases">
        <title>Genome sequence of Rhodobacteraceae bacterium Lw-13e.</title>
        <authorList>
            <person name="Poehlein A."/>
            <person name="Wolter L."/>
            <person name="Daniel R."/>
            <person name="Brinkhoff T."/>
        </authorList>
    </citation>
    <scope>NUCLEOTIDE SEQUENCE [LARGE SCALE GENOMIC DNA]</scope>
    <source>
        <strain evidence="7 8">Lw-13e</strain>
    </source>
</reference>
<evidence type="ECO:0000259" key="6">
    <source>
        <dbReference type="Pfam" id="PF02668"/>
    </source>
</evidence>
<dbReference type="Proteomes" id="UP000283786">
    <property type="component" value="Chromosome"/>
</dbReference>
<evidence type="ECO:0000313" key="8">
    <source>
        <dbReference type="Proteomes" id="UP000283786"/>
    </source>
</evidence>
<dbReference type="InterPro" id="IPR051323">
    <property type="entry name" value="AtsK-like"/>
</dbReference>
<keyword evidence="4 7" id="KW-0560">Oxidoreductase</keyword>
<dbReference type="InterPro" id="IPR042098">
    <property type="entry name" value="TauD-like_sf"/>
</dbReference>
<feature type="domain" description="TauD/TfdA-like" evidence="6">
    <location>
        <begin position="15"/>
        <end position="264"/>
    </location>
</feature>
<name>A0A7T1BU84_9RHOB</name>
<dbReference type="InterPro" id="IPR003819">
    <property type="entry name" value="TauD/TfdA-like"/>
</dbReference>
<gene>
    <name evidence="7" type="primary">tauD</name>
    <name evidence="7" type="ORF">PSAL_018090</name>
</gene>
<proteinExistence type="inferred from homology"/>
<dbReference type="Gene3D" id="3.60.130.10">
    <property type="entry name" value="Clavaminate synthase-like"/>
    <property type="match status" value="1"/>
</dbReference>
<evidence type="ECO:0000313" key="7">
    <source>
        <dbReference type="EMBL" id="QPM90570.1"/>
    </source>
</evidence>
<keyword evidence="2" id="KW-0479">Metal-binding</keyword>
<dbReference type="PANTHER" id="PTHR30468:SF1">
    <property type="entry name" value="ALPHA-KETOGLUTARATE-DEPENDENT SULFONATE DIOXYGENASE"/>
    <property type="match status" value="1"/>
</dbReference>
<dbReference type="EMBL" id="CP060436">
    <property type="protein sequence ID" value="QPM90570.1"/>
    <property type="molecule type" value="Genomic_DNA"/>
</dbReference>
<evidence type="ECO:0000256" key="3">
    <source>
        <dbReference type="ARBA" id="ARBA00022964"/>
    </source>
</evidence>
<dbReference type="GO" id="GO:0046872">
    <property type="term" value="F:metal ion binding"/>
    <property type="evidence" value="ECO:0007669"/>
    <property type="project" value="UniProtKB-KW"/>
</dbReference>
<dbReference type="SUPFAM" id="SSF51197">
    <property type="entry name" value="Clavaminate synthase-like"/>
    <property type="match status" value="1"/>
</dbReference>